<reference evidence="2 3" key="1">
    <citation type="submission" date="2009-12" db="EMBL/GenBank/DDBJ databases">
        <title>The draft genome of Batrachochytrium dendrobatidis.</title>
        <authorList>
            <consortium name="US DOE Joint Genome Institute (JGI-PGF)"/>
            <person name="Kuo A."/>
            <person name="Salamov A."/>
            <person name="Schmutz J."/>
            <person name="Lucas S."/>
            <person name="Pitluck S."/>
            <person name="Rosenblum E."/>
            <person name="Stajich J."/>
            <person name="Eisen M."/>
            <person name="Grigoriev I.V."/>
        </authorList>
    </citation>
    <scope>NUCLEOTIDE SEQUENCE [LARGE SCALE GENOMIC DNA]</scope>
    <source>
        <strain evidence="3">JAM81 / FGSC 10211</strain>
    </source>
</reference>
<sequence>MHSSEPPAPSAPPAPSGDNIAAQQVYPEPMRSSPADFAAQSLPAAEKASLQDQVAAPAPAYTPYAHPTASTIDQSNTSQPICIQPMMIQPVSWGRRPQPVKCNTCNNAVLTQTTTHNGNLLEYTGLAMWLSVGLTCLVLPCCCWIPLLINDLQCCLCSSADLCLDATYLASQLIP</sequence>
<feature type="region of interest" description="Disordered" evidence="1">
    <location>
        <begin position="1"/>
        <end position="44"/>
    </location>
</feature>
<keyword evidence="3" id="KW-1185">Reference proteome</keyword>
<evidence type="ECO:0000313" key="2">
    <source>
        <dbReference type="EMBL" id="EGF75967.1"/>
    </source>
</evidence>
<gene>
    <name evidence="2" type="ORF">BATDEDRAFT_28924</name>
</gene>
<dbReference type="AlphaFoldDB" id="F4PFM6"/>
<dbReference type="Proteomes" id="UP000007241">
    <property type="component" value="Unassembled WGS sequence"/>
</dbReference>
<organism evidence="2 3">
    <name type="scientific">Batrachochytrium dendrobatidis (strain JAM81 / FGSC 10211)</name>
    <name type="common">Frog chytrid fungus</name>
    <dbReference type="NCBI Taxonomy" id="684364"/>
    <lineage>
        <taxon>Eukaryota</taxon>
        <taxon>Fungi</taxon>
        <taxon>Fungi incertae sedis</taxon>
        <taxon>Chytridiomycota</taxon>
        <taxon>Chytridiomycota incertae sedis</taxon>
        <taxon>Chytridiomycetes</taxon>
        <taxon>Rhizophydiales</taxon>
        <taxon>Rhizophydiales incertae sedis</taxon>
        <taxon>Batrachochytrium</taxon>
    </lineage>
</organism>
<dbReference type="HOGENOM" id="CLU_1532244_0_0_1"/>
<dbReference type="OrthoDB" id="2093376at2759"/>
<dbReference type="RefSeq" id="XP_006683407.1">
    <property type="nucleotide sequence ID" value="XM_006683344.1"/>
</dbReference>
<protein>
    <submittedName>
        <fullName evidence="2">Uncharacterized protein</fullName>
    </submittedName>
</protein>
<dbReference type="EMBL" id="GL882943">
    <property type="protein sequence ID" value="EGF75967.1"/>
    <property type="molecule type" value="Genomic_DNA"/>
</dbReference>
<evidence type="ECO:0000313" key="3">
    <source>
        <dbReference type="Proteomes" id="UP000007241"/>
    </source>
</evidence>
<dbReference type="InterPro" id="IPR037519">
    <property type="entry name" value="LITAF_fam"/>
</dbReference>
<accession>F4PFM6</accession>
<dbReference type="InParanoid" id="F4PFM6"/>
<dbReference type="GeneID" id="18239813"/>
<dbReference type="GO" id="GO:0008270">
    <property type="term" value="F:zinc ion binding"/>
    <property type="evidence" value="ECO:0000318"/>
    <property type="project" value="GO_Central"/>
</dbReference>
<evidence type="ECO:0000256" key="1">
    <source>
        <dbReference type="SAM" id="MobiDB-lite"/>
    </source>
</evidence>
<dbReference type="PANTHER" id="PTHR23292:SF6">
    <property type="entry name" value="FI16602P1-RELATED"/>
    <property type="match status" value="1"/>
</dbReference>
<name>F4PFM6_BATDJ</name>
<proteinExistence type="predicted"/>
<dbReference type="PANTHER" id="PTHR23292">
    <property type="entry name" value="LIPOPOLYSACCHARIDE-INDUCED TUMOR NECROSIS FACTOR-ALPHA FACTOR"/>
    <property type="match status" value="1"/>
</dbReference>
<feature type="compositionally biased region" description="Pro residues" evidence="1">
    <location>
        <begin position="1"/>
        <end position="15"/>
    </location>
</feature>